<dbReference type="InterPro" id="IPR001680">
    <property type="entry name" value="WD40_rpt"/>
</dbReference>
<dbReference type="GO" id="GO:0042273">
    <property type="term" value="P:ribosomal large subunit biogenesis"/>
    <property type="evidence" value="ECO:0007669"/>
    <property type="project" value="InterPro"/>
</dbReference>
<dbReference type="GO" id="GO:0005730">
    <property type="term" value="C:nucleolus"/>
    <property type="evidence" value="ECO:0007669"/>
    <property type="project" value="InterPro"/>
</dbReference>
<feature type="domain" description="Anaphase-promoting complex subunit 4-like WD40" evidence="2">
    <location>
        <begin position="28"/>
        <end position="79"/>
    </location>
</feature>
<dbReference type="Proteomes" id="UP001208570">
    <property type="component" value="Unassembled WGS sequence"/>
</dbReference>
<dbReference type="PANTHER" id="PTHR16038:SF4">
    <property type="entry name" value="WD REPEAT-CONTAINING PROTEIN 74"/>
    <property type="match status" value="1"/>
</dbReference>
<dbReference type="Gene3D" id="2.130.10.10">
    <property type="entry name" value="YVTN repeat-like/Quinoprotein amine dehydrogenase"/>
    <property type="match status" value="2"/>
</dbReference>
<keyword evidence="4" id="KW-1185">Reference proteome</keyword>
<dbReference type="SUPFAM" id="SSF50978">
    <property type="entry name" value="WD40 repeat-like"/>
    <property type="match status" value="1"/>
</dbReference>
<protein>
    <recommendedName>
        <fullName evidence="2">Anaphase-promoting complex subunit 4-like WD40 domain-containing protein</fullName>
    </recommendedName>
</protein>
<dbReference type="PANTHER" id="PTHR16038">
    <property type="entry name" value="NOP SEVEN ASSOCIATED PROTEIN 1"/>
    <property type="match status" value="1"/>
</dbReference>
<evidence type="ECO:0000313" key="3">
    <source>
        <dbReference type="EMBL" id="KAK2140343.1"/>
    </source>
</evidence>
<proteinExistence type="predicted"/>
<dbReference type="InterPro" id="IPR036322">
    <property type="entry name" value="WD40_repeat_dom_sf"/>
</dbReference>
<dbReference type="Pfam" id="PF00400">
    <property type="entry name" value="WD40"/>
    <property type="match status" value="1"/>
</dbReference>
<feature type="compositionally biased region" description="Acidic residues" evidence="1">
    <location>
        <begin position="368"/>
        <end position="381"/>
    </location>
</feature>
<dbReference type="InterPro" id="IPR015943">
    <property type="entry name" value="WD40/YVTN_repeat-like_dom_sf"/>
</dbReference>
<organism evidence="3 4">
    <name type="scientific">Paralvinella palmiformis</name>
    <dbReference type="NCBI Taxonomy" id="53620"/>
    <lineage>
        <taxon>Eukaryota</taxon>
        <taxon>Metazoa</taxon>
        <taxon>Spiralia</taxon>
        <taxon>Lophotrochozoa</taxon>
        <taxon>Annelida</taxon>
        <taxon>Polychaeta</taxon>
        <taxon>Sedentaria</taxon>
        <taxon>Canalipalpata</taxon>
        <taxon>Terebellida</taxon>
        <taxon>Terebelliformia</taxon>
        <taxon>Alvinellidae</taxon>
        <taxon>Paralvinella</taxon>
    </lineage>
</organism>
<evidence type="ECO:0000259" key="2">
    <source>
        <dbReference type="Pfam" id="PF12894"/>
    </source>
</evidence>
<feature type="region of interest" description="Disordered" evidence="1">
    <location>
        <begin position="315"/>
        <end position="419"/>
    </location>
</feature>
<name>A0AAD9ITK5_9ANNE</name>
<dbReference type="Pfam" id="PF12894">
    <property type="entry name" value="ANAPC4_WD40"/>
    <property type="match status" value="1"/>
</dbReference>
<accession>A0AAD9ITK5</accession>
<dbReference type="SMART" id="SM00320">
    <property type="entry name" value="WD40"/>
    <property type="match status" value="3"/>
</dbReference>
<comment type="caution">
    <text evidence="3">The sequence shown here is derived from an EMBL/GenBank/DDBJ whole genome shotgun (WGS) entry which is preliminary data.</text>
</comment>
<feature type="compositionally biased region" description="Acidic residues" evidence="1">
    <location>
        <begin position="329"/>
        <end position="339"/>
    </location>
</feature>
<dbReference type="AlphaFoldDB" id="A0AAD9ITK5"/>
<evidence type="ECO:0000313" key="4">
    <source>
        <dbReference type="Proteomes" id="UP001208570"/>
    </source>
</evidence>
<sequence length="419" mass="47902">MHNKSELFGIFVGAETGLLKGVTTDHSTWHNLTNVDKVAREKEITALCWQNDDQTELCVGHRDGSIDIYSNTDKEIINSNSDIIAEGYLRGLLKWNSLQEDQPFLYFIKPNVFVISQLLSLDVGADLYCLRQNPNQRHIIATGGKENDLKIWNLEQPEQPLFKAKNVRHDWLNLRVPIWVRDAAFLPGSDKVVTCTGYHQSGLGYVTINYHVSYGSVVYFSQVVVGNTQGLMALVDLRGKGHLVQKYKGFAGSIRDIQCHPSQDIVISCSLDRYLRIHDINTRQLLNKFYMKSRLNCCLVADKVNSQIQPSELPLLSPIEMEQKKTDDDYSQSESSEDEQLWKTMGIVKTRQMKMSSSRKRLKQQDEHLDDGDSDFEDGSDDNITLEVKNKAKQSKTSTMKRKQPQSYKSKKKHRIDQK</sequence>
<dbReference type="GO" id="GO:0030687">
    <property type="term" value="C:preribosome, large subunit precursor"/>
    <property type="evidence" value="ECO:0007669"/>
    <property type="project" value="TreeGrafter"/>
</dbReference>
<dbReference type="InterPro" id="IPR037379">
    <property type="entry name" value="WDR74/Nsa1"/>
</dbReference>
<evidence type="ECO:0000256" key="1">
    <source>
        <dbReference type="SAM" id="MobiDB-lite"/>
    </source>
</evidence>
<dbReference type="InterPro" id="IPR024977">
    <property type="entry name" value="Apc4-like_WD40_dom"/>
</dbReference>
<gene>
    <name evidence="3" type="ORF">LSH36_1385g00035</name>
</gene>
<dbReference type="EMBL" id="JAODUP010001384">
    <property type="protein sequence ID" value="KAK2140343.1"/>
    <property type="molecule type" value="Genomic_DNA"/>
</dbReference>
<reference evidence="3" key="1">
    <citation type="journal article" date="2023" name="Mol. Biol. Evol.">
        <title>Third-Generation Sequencing Reveals the Adaptive Role of the Epigenome in Three Deep-Sea Polychaetes.</title>
        <authorList>
            <person name="Perez M."/>
            <person name="Aroh O."/>
            <person name="Sun Y."/>
            <person name="Lan Y."/>
            <person name="Juniper S.K."/>
            <person name="Young C.R."/>
            <person name="Angers B."/>
            <person name="Qian P.Y."/>
        </authorList>
    </citation>
    <scope>NUCLEOTIDE SEQUENCE</scope>
    <source>
        <strain evidence="3">P08H-3</strain>
    </source>
</reference>
<feature type="compositionally biased region" description="Basic residues" evidence="1">
    <location>
        <begin position="391"/>
        <end position="419"/>
    </location>
</feature>